<feature type="domain" description="BTB" evidence="3">
    <location>
        <begin position="14"/>
        <end position="76"/>
    </location>
</feature>
<dbReference type="AlphaFoldDB" id="A0AAE0W2Q9"/>
<keyword evidence="5" id="KW-1185">Reference proteome</keyword>
<dbReference type="Gene3D" id="2.120.10.80">
    <property type="entry name" value="Kelch-type beta propeller"/>
    <property type="match status" value="1"/>
</dbReference>
<name>A0AAE0W2Q9_9BIVA</name>
<organism evidence="4 5">
    <name type="scientific">Potamilus streckersoni</name>
    <dbReference type="NCBI Taxonomy" id="2493646"/>
    <lineage>
        <taxon>Eukaryota</taxon>
        <taxon>Metazoa</taxon>
        <taxon>Spiralia</taxon>
        <taxon>Lophotrochozoa</taxon>
        <taxon>Mollusca</taxon>
        <taxon>Bivalvia</taxon>
        <taxon>Autobranchia</taxon>
        <taxon>Heteroconchia</taxon>
        <taxon>Palaeoheterodonta</taxon>
        <taxon>Unionida</taxon>
        <taxon>Unionoidea</taxon>
        <taxon>Unionidae</taxon>
        <taxon>Ambleminae</taxon>
        <taxon>Lampsilini</taxon>
        <taxon>Potamilus</taxon>
    </lineage>
</organism>
<dbReference type="PANTHER" id="PTHR24412:SF480">
    <property type="entry name" value="KELCH-LIKE PROTEIN 8"/>
    <property type="match status" value="1"/>
</dbReference>
<dbReference type="InterPro" id="IPR011333">
    <property type="entry name" value="SKP1/BTB/POZ_sf"/>
</dbReference>
<dbReference type="SMART" id="SM00612">
    <property type="entry name" value="Kelch"/>
    <property type="match status" value="2"/>
</dbReference>
<evidence type="ECO:0000259" key="3">
    <source>
        <dbReference type="PROSITE" id="PS50097"/>
    </source>
</evidence>
<dbReference type="Pfam" id="PF07707">
    <property type="entry name" value="BACK"/>
    <property type="match status" value="1"/>
</dbReference>
<evidence type="ECO:0000313" key="4">
    <source>
        <dbReference type="EMBL" id="KAK3599908.1"/>
    </source>
</evidence>
<reference evidence="4" key="1">
    <citation type="journal article" date="2021" name="Genome Biol. Evol.">
        <title>A High-Quality Reference Genome for a Parasitic Bivalve with Doubly Uniparental Inheritance (Bivalvia: Unionida).</title>
        <authorList>
            <person name="Smith C.H."/>
        </authorList>
    </citation>
    <scope>NUCLEOTIDE SEQUENCE</scope>
    <source>
        <strain evidence="4">CHS0354</strain>
    </source>
</reference>
<dbReference type="CDD" id="cd18186">
    <property type="entry name" value="BTB_POZ_ZBTB_KLHL-like"/>
    <property type="match status" value="1"/>
</dbReference>
<dbReference type="InterPro" id="IPR000210">
    <property type="entry name" value="BTB/POZ_dom"/>
</dbReference>
<protein>
    <recommendedName>
        <fullName evidence="3">BTB domain-containing protein</fullName>
    </recommendedName>
</protein>
<dbReference type="InterPro" id="IPR006652">
    <property type="entry name" value="Kelch_1"/>
</dbReference>
<keyword evidence="1" id="KW-0880">Kelch repeat</keyword>
<proteinExistence type="predicted"/>
<comment type="caution">
    <text evidence="4">The sequence shown here is derived from an EMBL/GenBank/DDBJ whole genome shotgun (WGS) entry which is preliminary data.</text>
</comment>
<dbReference type="Gene3D" id="1.25.40.420">
    <property type="match status" value="1"/>
</dbReference>
<dbReference type="Pfam" id="PF00651">
    <property type="entry name" value="BTB"/>
    <property type="match status" value="1"/>
</dbReference>
<dbReference type="PROSITE" id="PS50097">
    <property type="entry name" value="BTB"/>
    <property type="match status" value="1"/>
</dbReference>
<dbReference type="SMART" id="SM00225">
    <property type="entry name" value="BTB"/>
    <property type="match status" value="1"/>
</dbReference>
<reference evidence="4" key="3">
    <citation type="submission" date="2023-05" db="EMBL/GenBank/DDBJ databases">
        <authorList>
            <person name="Smith C.H."/>
        </authorList>
    </citation>
    <scope>NUCLEOTIDE SEQUENCE</scope>
    <source>
        <strain evidence="4">CHS0354</strain>
        <tissue evidence="4">Mantle</tissue>
    </source>
</reference>
<dbReference type="SUPFAM" id="SSF117281">
    <property type="entry name" value="Kelch motif"/>
    <property type="match status" value="1"/>
</dbReference>
<dbReference type="InterPro" id="IPR011705">
    <property type="entry name" value="BACK"/>
</dbReference>
<evidence type="ECO:0000256" key="2">
    <source>
        <dbReference type="ARBA" id="ARBA00022737"/>
    </source>
</evidence>
<dbReference type="EMBL" id="JAEAOA010001358">
    <property type="protein sequence ID" value="KAK3599908.1"/>
    <property type="molecule type" value="Genomic_DNA"/>
</dbReference>
<keyword evidence="2" id="KW-0677">Repeat</keyword>
<dbReference type="Proteomes" id="UP001195483">
    <property type="component" value="Unassembled WGS sequence"/>
</dbReference>
<dbReference type="SMART" id="SM00875">
    <property type="entry name" value="BACK"/>
    <property type="match status" value="1"/>
</dbReference>
<gene>
    <name evidence="4" type="ORF">CHS0354_022493</name>
</gene>
<dbReference type="Gene3D" id="3.30.710.10">
    <property type="entry name" value="Potassium Channel Kv1.1, Chain A"/>
    <property type="match status" value="1"/>
</dbReference>
<evidence type="ECO:0000256" key="1">
    <source>
        <dbReference type="ARBA" id="ARBA00022441"/>
    </source>
</evidence>
<accession>A0AAE0W2Q9</accession>
<dbReference type="PANTHER" id="PTHR24412">
    <property type="entry name" value="KELCH PROTEIN"/>
    <property type="match status" value="1"/>
</dbReference>
<sequence>MNGPENHAEEEKDIQICLMVEGQKLYCSRALLVKHSEYFRAMFCSGMMESQSDTITLHGVQPSAVRSLLDFIAGGKQLDLLGSDMTSIITAVCMYQIDSAITVCCQDLIKRIDNQTCLCIMLLAETFSLNTIYNLARRHALWYFPNIWPIAADFVELEKEPLQSYLSDPMLNTSSELEVFQALEKWINQDRPGRLTVFSQLLFDCIHLKDADDKELEVIKSSPLVELNQEVISWIQQHQQQQRPEKRLPFRHIPWKLVLVGGSKEVEDHRVPCLDMFSFDVSNGSLQTVVDLQGIFNGHISADMGYRVCVVGKDLYLTGGETVLGKNKWMMDVWKYDGFEESWKVVTSLQGPRRHHGMCGGDDSFFLLGGFGRYRVMLDSVERYHCTKDEWVNLQPMLQPEFNPGVAIHRNKLYCIKSVIQSYDLQTGSWTLIAQNLDFSITGSVYRYHNFIYIKSCITDSFVRLNCENNTFEKLDGFECTDVTFSVDRGEIYVYDGDNHTLFSCSMNGKFLKPIIKKMPERLQVSRSQM</sequence>
<dbReference type="SUPFAM" id="SSF54695">
    <property type="entry name" value="POZ domain"/>
    <property type="match status" value="1"/>
</dbReference>
<evidence type="ECO:0000313" key="5">
    <source>
        <dbReference type="Proteomes" id="UP001195483"/>
    </source>
</evidence>
<dbReference type="Pfam" id="PF01344">
    <property type="entry name" value="Kelch_1"/>
    <property type="match status" value="1"/>
</dbReference>
<dbReference type="InterPro" id="IPR015915">
    <property type="entry name" value="Kelch-typ_b-propeller"/>
</dbReference>
<feature type="non-terminal residue" evidence="4">
    <location>
        <position position="1"/>
    </location>
</feature>
<reference evidence="4" key="2">
    <citation type="journal article" date="2021" name="Genome Biol. Evol.">
        <title>Developing a high-quality reference genome for a parasitic bivalve with doubly uniparental inheritance (Bivalvia: Unionida).</title>
        <authorList>
            <person name="Smith C.H."/>
        </authorList>
    </citation>
    <scope>NUCLEOTIDE SEQUENCE</scope>
    <source>
        <strain evidence="4">CHS0354</strain>
        <tissue evidence="4">Mantle</tissue>
    </source>
</reference>